<keyword evidence="8 13" id="KW-1133">Transmembrane helix</keyword>
<feature type="transmembrane region" description="Helical" evidence="13">
    <location>
        <begin position="182"/>
        <end position="201"/>
    </location>
</feature>
<dbReference type="PANTHER" id="PTHR11537">
    <property type="entry name" value="VOLTAGE-GATED POTASSIUM CHANNEL"/>
    <property type="match status" value="1"/>
</dbReference>
<feature type="region of interest" description="Disordered" evidence="12">
    <location>
        <begin position="387"/>
        <end position="407"/>
    </location>
</feature>
<evidence type="ECO:0000256" key="11">
    <source>
        <dbReference type="ARBA" id="ARBA00023303"/>
    </source>
</evidence>
<organism evidence="14 15">
    <name type="scientific">Paramuricea clavata</name>
    <name type="common">Red gorgonian</name>
    <name type="synonym">Violescent sea-whip</name>
    <dbReference type="NCBI Taxonomy" id="317549"/>
    <lineage>
        <taxon>Eukaryota</taxon>
        <taxon>Metazoa</taxon>
        <taxon>Cnidaria</taxon>
        <taxon>Anthozoa</taxon>
        <taxon>Octocorallia</taxon>
        <taxon>Malacalcyonacea</taxon>
        <taxon>Plexauridae</taxon>
        <taxon>Paramuricea</taxon>
    </lineage>
</organism>
<feature type="region of interest" description="Disordered" evidence="12">
    <location>
        <begin position="428"/>
        <end position="456"/>
    </location>
</feature>
<evidence type="ECO:0000256" key="9">
    <source>
        <dbReference type="ARBA" id="ARBA00023065"/>
    </source>
</evidence>
<evidence type="ECO:0000256" key="13">
    <source>
        <dbReference type="SAM" id="Phobius"/>
    </source>
</evidence>
<dbReference type="GO" id="GO:0008076">
    <property type="term" value="C:voltage-gated potassium channel complex"/>
    <property type="evidence" value="ECO:0007669"/>
    <property type="project" value="InterPro"/>
</dbReference>
<dbReference type="Proteomes" id="UP001152795">
    <property type="component" value="Unassembled WGS sequence"/>
</dbReference>
<dbReference type="GO" id="GO:0051260">
    <property type="term" value="P:protein homooligomerization"/>
    <property type="evidence" value="ECO:0007669"/>
    <property type="project" value="InterPro"/>
</dbReference>
<comment type="subcellular location">
    <subcellularLocation>
        <location evidence="1">Membrane</location>
        <topology evidence="1">Multi-pass membrane protein</topology>
    </subcellularLocation>
</comment>
<evidence type="ECO:0000256" key="8">
    <source>
        <dbReference type="ARBA" id="ARBA00022989"/>
    </source>
</evidence>
<evidence type="ECO:0000256" key="7">
    <source>
        <dbReference type="ARBA" id="ARBA00022958"/>
    </source>
</evidence>
<keyword evidence="9" id="KW-0406">Ion transport</keyword>
<dbReference type="GO" id="GO:0001508">
    <property type="term" value="P:action potential"/>
    <property type="evidence" value="ECO:0007669"/>
    <property type="project" value="TreeGrafter"/>
</dbReference>
<dbReference type="SUPFAM" id="SSF81324">
    <property type="entry name" value="Voltage-gated potassium channels"/>
    <property type="match status" value="1"/>
</dbReference>
<keyword evidence="15" id="KW-1185">Reference proteome</keyword>
<dbReference type="InterPro" id="IPR003131">
    <property type="entry name" value="T1-type_BTB"/>
</dbReference>
<feature type="transmembrane region" description="Helical" evidence="13">
    <location>
        <begin position="315"/>
        <end position="332"/>
    </location>
</feature>
<evidence type="ECO:0000256" key="12">
    <source>
        <dbReference type="SAM" id="MobiDB-lite"/>
    </source>
</evidence>
<dbReference type="PRINTS" id="PR00169">
    <property type="entry name" value="KCHANNEL"/>
</dbReference>
<evidence type="ECO:0000256" key="1">
    <source>
        <dbReference type="ARBA" id="ARBA00004141"/>
    </source>
</evidence>
<keyword evidence="11" id="KW-0407">Ion channel</keyword>
<dbReference type="GO" id="GO:0005251">
    <property type="term" value="F:delayed rectifier potassium channel activity"/>
    <property type="evidence" value="ECO:0007669"/>
    <property type="project" value="TreeGrafter"/>
</dbReference>
<dbReference type="OrthoDB" id="415460at2759"/>
<dbReference type="Gene3D" id="1.10.287.70">
    <property type="match status" value="1"/>
</dbReference>
<feature type="transmembrane region" description="Helical" evidence="13">
    <location>
        <begin position="155"/>
        <end position="176"/>
    </location>
</feature>
<dbReference type="FunFam" id="1.10.287.70:FF:000002">
    <property type="entry name" value="Potassium voltage-gated channel subfamily a member"/>
    <property type="match status" value="1"/>
</dbReference>
<evidence type="ECO:0000313" key="14">
    <source>
        <dbReference type="EMBL" id="CAB4012877.1"/>
    </source>
</evidence>
<keyword evidence="4 13" id="KW-0812">Transmembrane</keyword>
<dbReference type="InterPro" id="IPR000210">
    <property type="entry name" value="BTB/POZ_dom"/>
</dbReference>
<keyword evidence="5" id="KW-0631">Potassium channel</keyword>
<dbReference type="Gene3D" id="1.20.120.350">
    <property type="entry name" value="Voltage-gated potassium channels. Chain C"/>
    <property type="match status" value="1"/>
</dbReference>
<dbReference type="InterPro" id="IPR011333">
    <property type="entry name" value="SKP1/BTB/POZ_sf"/>
</dbReference>
<dbReference type="InterPro" id="IPR028325">
    <property type="entry name" value="VG_K_chnl"/>
</dbReference>
<dbReference type="Gene3D" id="3.30.710.10">
    <property type="entry name" value="Potassium Channel Kv1.1, Chain A"/>
    <property type="match status" value="1"/>
</dbReference>
<dbReference type="PRINTS" id="PR01491">
    <property type="entry name" value="KVCHANNEL"/>
</dbReference>
<dbReference type="Pfam" id="PF00520">
    <property type="entry name" value="Ion_trans"/>
    <property type="match status" value="1"/>
</dbReference>
<dbReference type="PANTHER" id="PTHR11537:SF113">
    <property type="entry name" value="POTASSIUM VOLTAGE-GATED CHANNEL PROTEIN SHAKER"/>
    <property type="match status" value="1"/>
</dbReference>
<keyword evidence="3" id="KW-0633">Potassium transport</keyword>
<dbReference type="FunFam" id="1.20.120.350:FF:000091">
    <property type="entry name" value="Predicted protein"/>
    <property type="match status" value="1"/>
</dbReference>
<evidence type="ECO:0000256" key="4">
    <source>
        <dbReference type="ARBA" id="ARBA00022692"/>
    </source>
</evidence>
<keyword evidence="7" id="KW-0630">Potassium</keyword>
<dbReference type="SMART" id="SM00225">
    <property type="entry name" value="BTB"/>
    <property type="match status" value="1"/>
</dbReference>
<dbReference type="InterPro" id="IPR003968">
    <property type="entry name" value="K_chnl_volt-dep_Kv"/>
</dbReference>
<dbReference type="Pfam" id="PF02214">
    <property type="entry name" value="BTB_2"/>
    <property type="match status" value="1"/>
</dbReference>
<dbReference type="InterPro" id="IPR005821">
    <property type="entry name" value="Ion_trans_dom"/>
</dbReference>
<reference evidence="14" key="1">
    <citation type="submission" date="2020-04" db="EMBL/GenBank/DDBJ databases">
        <authorList>
            <person name="Alioto T."/>
            <person name="Alioto T."/>
            <person name="Gomez Garrido J."/>
        </authorList>
    </citation>
    <scope>NUCLEOTIDE SEQUENCE</scope>
    <source>
        <strain evidence="14">A484AB</strain>
    </source>
</reference>
<dbReference type="PRINTS" id="PR01496">
    <property type="entry name" value="SHAKERCHANEL"/>
</dbReference>
<evidence type="ECO:0000256" key="10">
    <source>
        <dbReference type="ARBA" id="ARBA00023136"/>
    </source>
</evidence>
<evidence type="ECO:0000256" key="2">
    <source>
        <dbReference type="ARBA" id="ARBA00022448"/>
    </source>
</evidence>
<keyword evidence="6" id="KW-0851">Voltage-gated channel</keyword>
<name>A0A7D9IPW4_PARCT</name>
<evidence type="ECO:0000256" key="6">
    <source>
        <dbReference type="ARBA" id="ARBA00022882"/>
    </source>
</evidence>
<dbReference type="InterPro" id="IPR027359">
    <property type="entry name" value="Volt_channel_dom_sf"/>
</dbReference>
<gene>
    <name evidence="14" type="ORF">PACLA_8A027260</name>
</gene>
<dbReference type="SUPFAM" id="SSF54695">
    <property type="entry name" value="POZ domain"/>
    <property type="match status" value="1"/>
</dbReference>
<feature type="transmembrane region" description="Helical" evidence="13">
    <location>
        <begin position="283"/>
        <end position="303"/>
    </location>
</feature>
<comment type="caution">
    <text evidence="14">The sequence shown here is derived from an EMBL/GenBank/DDBJ whole genome shotgun (WGS) entry which is preliminary data.</text>
</comment>
<evidence type="ECO:0000313" key="15">
    <source>
        <dbReference type="Proteomes" id="UP001152795"/>
    </source>
</evidence>
<proteinExistence type="predicted"/>
<keyword evidence="2" id="KW-0813">Transport</keyword>
<dbReference type="AlphaFoldDB" id="A0A7D9IPW4"/>
<dbReference type="EMBL" id="CACRXK020007669">
    <property type="protein sequence ID" value="CAB4012877.1"/>
    <property type="molecule type" value="Genomic_DNA"/>
</dbReference>
<dbReference type="InterPro" id="IPR003972">
    <property type="entry name" value="K_chnl_volt-dep_Kv1"/>
</dbReference>
<keyword evidence="10 13" id="KW-0472">Membrane</keyword>
<evidence type="ECO:0000256" key="3">
    <source>
        <dbReference type="ARBA" id="ARBA00022538"/>
    </source>
</evidence>
<sequence length="456" mass="51314">MAGEGDGSVAEKYVSCPTSLANYSMIRINVSGKSYQTYESTLERFPDTLLGSPDSRGRFYDASKGEYFFDRHRSCFTSILYYYQSEGTLIRPINLSPDVFLQECSFFGLGEEAQKILGFGDFEAEDPEDELPENKYQRMVWEAFESPTSSVVARLLAVVSLSIILISIVVFCIESLPSLKDMKVWFVISAVCNAWFTVEYIIRLACAKNKLTFLKGTLNIIDILSILPFYIDLIMKSVNATGGALEVLRVLRVVRVVRIFKLTRHSRGLYILGHTLKSSRSELFMLLLFMIMGVILFASGVYYCENTENTEQFPSIPHSFWWAIVTMTTVGYGDVSPKTNPGKVIGAMCALSGVLAIALPVPVIVSNFEYYYKEELARQIAEQSRQERRAREENANHISLQIPPPLSSSISNIDQEILELKGVKPAHSRQDLGNHYSKLSPKTTPSTPRRRVETVL</sequence>
<accession>A0A7D9IPW4</accession>
<feature type="transmembrane region" description="Helical" evidence="13">
    <location>
        <begin position="344"/>
        <end position="365"/>
    </location>
</feature>
<feature type="transmembrane region" description="Helical" evidence="13">
    <location>
        <begin position="213"/>
        <end position="231"/>
    </location>
</feature>
<protein>
    <submittedName>
        <fullName evidence="14">Potassium voltage-gated channel subfamily A member 7-like</fullName>
    </submittedName>
</protein>
<evidence type="ECO:0000256" key="5">
    <source>
        <dbReference type="ARBA" id="ARBA00022826"/>
    </source>
</evidence>